<reference evidence="1" key="1">
    <citation type="submission" date="2017-05" db="UniProtKB">
        <authorList>
            <consortium name="EnsemblMetazoa"/>
        </authorList>
    </citation>
    <scope>IDENTIFICATION</scope>
</reference>
<accession>A0A1X7T6W2</accession>
<protein>
    <submittedName>
        <fullName evidence="1">Uncharacterized protein</fullName>
    </submittedName>
</protein>
<organism evidence="1">
    <name type="scientific">Amphimedon queenslandica</name>
    <name type="common">Sponge</name>
    <dbReference type="NCBI Taxonomy" id="400682"/>
    <lineage>
        <taxon>Eukaryota</taxon>
        <taxon>Metazoa</taxon>
        <taxon>Porifera</taxon>
        <taxon>Demospongiae</taxon>
        <taxon>Heteroscleromorpha</taxon>
        <taxon>Haplosclerida</taxon>
        <taxon>Niphatidae</taxon>
        <taxon>Amphimedon</taxon>
    </lineage>
</organism>
<evidence type="ECO:0000313" key="1">
    <source>
        <dbReference type="EnsemblMetazoa" id="Aqu2.1.09991_001"/>
    </source>
</evidence>
<name>A0A1X7T6W2_AMPQE</name>
<dbReference type="EnsemblMetazoa" id="Aqu2.1.09991_001">
    <property type="protein sequence ID" value="Aqu2.1.09991_001"/>
    <property type="gene ID" value="Aqu2.1.09991"/>
</dbReference>
<dbReference type="AlphaFoldDB" id="A0A1X7T6W2"/>
<sequence length="220" mass="24267">MRRLIVFSLTLAHGACQSETSHLKLPKVDAARSPRLDSVMKTVDAQSTNKELFRLQTFILDALAPLTAILEASILIGNANAKLTHLRREKLISAINDDLTPLIQDESQFTDTNSYLFGSDFAKQAKEYLDQAGALKSTTPDVKYDRRPLFVKASLRGDQPEKGTEGPTLENKCIDKECGTSEGEYNGNSVSCNGDSTPKYTGYIQIQQVGWHISNQTGKK</sequence>
<dbReference type="InParanoid" id="A0A1X7T6W2"/>
<proteinExistence type="predicted"/>